<proteinExistence type="predicted"/>
<feature type="region of interest" description="Disordered" evidence="1">
    <location>
        <begin position="209"/>
        <end position="314"/>
    </location>
</feature>
<evidence type="ECO:0000256" key="2">
    <source>
        <dbReference type="SAM" id="Phobius"/>
    </source>
</evidence>
<keyword evidence="4" id="KW-1185">Reference proteome</keyword>
<feature type="transmembrane region" description="Helical" evidence="2">
    <location>
        <begin position="54"/>
        <end position="74"/>
    </location>
</feature>
<name>A0A2K3QI43_9HYPO</name>
<sequence length="314" mass="33018">MGASSGLALKFVQWFIRGIQFLCAALVLGVYSYFLAALHNHDLPIASAVRAVEGISGAAVLYTLIGLLLLCCVAGLAFTSFVAVVLDVCFIGAFIYVAVANKNGAGSCSGYVDTPFGSGQSVAQVQGTEGFTALPSFHTACRLQTACLAVAIIAVFFFVFSILVEIALVRHRRKEKRFGPGPDNNYTSGYGSRRRGGFLGLFRREGKAAPADDANALPKHTLPAQLTGDRRSYGTESTAVPHDHPVAGAGRGPSADYAKPEMGYGYQQGGVVDGGSAGFTQRPAHGGGGWHAPPSRVQEAPGNYQYSDGVYERA</sequence>
<keyword evidence="2" id="KW-1133">Transmembrane helix</keyword>
<protein>
    <recommendedName>
        <fullName evidence="5">MARVEL domain-containing protein</fullName>
    </recommendedName>
</protein>
<accession>A0A2K3QI43</accession>
<feature type="transmembrane region" description="Helical" evidence="2">
    <location>
        <begin position="81"/>
        <end position="99"/>
    </location>
</feature>
<keyword evidence="2" id="KW-0812">Transmembrane</keyword>
<gene>
    <name evidence="3" type="ORF">TCAP_02861</name>
</gene>
<evidence type="ECO:0000313" key="3">
    <source>
        <dbReference type="EMBL" id="PNY27211.1"/>
    </source>
</evidence>
<dbReference type="Proteomes" id="UP000236621">
    <property type="component" value="Unassembled WGS sequence"/>
</dbReference>
<dbReference type="EMBL" id="NRSZ01000446">
    <property type="protein sequence ID" value="PNY27211.1"/>
    <property type="molecule type" value="Genomic_DNA"/>
</dbReference>
<reference evidence="3 4" key="1">
    <citation type="submission" date="2017-08" db="EMBL/GenBank/DDBJ databases">
        <title>Harnessing the power of phylogenomics to disentangle the directionality and signatures of interkingdom host jumping in the parasitic fungal genus Tolypocladium.</title>
        <authorList>
            <person name="Quandt C.A."/>
            <person name="Patterson W."/>
            <person name="Spatafora J.W."/>
        </authorList>
    </citation>
    <scope>NUCLEOTIDE SEQUENCE [LARGE SCALE GENOMIC DNA]</scope>
    <source>
        <strain evidence="3 4">CBS 113982</strain>
    </source>
</reference>
<evidence type="ECO:0008006" key="5">
    <source>
        <dbReference type="Google" id="ProtNLM"/>
    </source>
</evidence>
<feature type="transmembrane region" description="Helical" evidence="2">
    <location>
        <begin position="143"/>
        <end position="168"/>
    </location>
</feature>
<evidence type="ECO:0000256" key="1">
    <source>
        <dbReference type="SAM" id="MobiDB-lite"/>
    </source>
</evidence>
<evidence type="ECO:0000313" key="4">
    <source>
        <dbReference type="Proteomes" id="UP000236621"/>
    </source>
</evidence>
<dbReference type="AlphaFoldDB" id="A0A2K3QI43"/>
<feature type="compositionally biased region" description="Gly residues" evidence="1">
    <location>
        <begin position="266"/>
        <end position="277"/>
    </location>
</feature>
<comment type="caution">
    <text evidence="3">The sequence shown here is derived from an EMBL/GenBank/DDBJ whole genome shotgun (WGS) entry which is preliminary data.</text>
</comment>
<dbReference type="OrthoDB" id="5342507at2759"/>
<feature type="transmembrane region" description="Helical" evidence="2">
    <location>
        <begin position="12"/>
        <end position="34"/>
    </location>
</feature>
<organism evidence="3 4">
    <name type="scientific">Tolypocladium capitatum</name>
    <dbReference type="NCBI Taxonomy" id="45235"/>
    <lineage>
        <taxon>Eukaryota</taxon>
        <taxon>Fungi</taxon>
        <taxon>Dikarya</taxon>
        <taxon>Ascomycota</taxon>
        <taxon>Pezizomycotina</taxon>
        <taxon>Sordariomycetes</taxon>
        <taxon>Hypocreomycetidae</taxon>
        <taxon>Hypocreales</taxon>
        <taxon>Ophiocordycipitaceae</taxon>
        <taxon>Tolypocladium</taxon>
    </lineage>
</organism>
<keyword evidence="2" id="KW-0472">Membrane</keyword>